<gene>
    <name evidence="1" type="ORF">RALSY_mp30605</name>
</gene>
<protein>
    <submittedName>
        <fullName evidence="1">Uncharacterized protein</fullName>
    </submittedName>
</protein>
<evidence type="ECO:0000313" key="1">
    <source>
        <dbReference type="EMBL" id="CCA87279.1"/>
    </source>
</evidence>
<dbReference type="AlphaFoldDB" id="G3ACI6"/>
<reference evidence="1" key="2">
    <citation type="submission" date="2011-04" db="EMBL/GenBank/DDBJ databases">
        <authorList>
            <person name="Genoscope - CEA"/>
        </authorList>
    </citation>
    <scope>NUCLEOTIDE SEQUENCE</scope>
    <source>
        <strain evidence="1">R24</strain>
    </source>
</reference>
<reference evidence="1" key="1">
    <citation type="journal article" date="2011" name="PLoS ONE">
        <title>Ralstonia syzygii, the Blood Disease Bacterium and some Asian R. solanacearum strains form a single genomic species despite divergent lifestyles.</title>
        <authorList>
            <person name="Remenant B."/>
            <person name="de Cambiaire J.C."/>
            <person name="Cellier G."/>
            <person name="Jacobs J.M."/>
            <person name="Mangenot S."/>
            <person name="Barbe V."/>
            <person name="Lajus A."/>
            <person name="Vallenet D."/>
            <person name="Medigue C."/>
            <person name="Fegan M."/>
            <person name="Allen C."/>
            <person name="Prior P."/>
        </authorList>
    </citation>
    <scope>NUCLEOTIDE SEQUENCE</scope>
    <source>
        <strain evidence="1">R24</strain>
    </source>
</reference>
<proteinExistence type="predicted"/>
<name>G3ACI6_9RALS</name>
<organism evidence="1">
    <name type="scientific">Ralstonia syzygii R24</name>
    <dbReference type="NCBI Taxonomy" id="907261"/>
    <lineage>
        <taxon>Bacteria</taxon>
        <taxon>Pseudomonadati</taxon>
        <taxon>Pseudomonadota</taxon>
        <taxon>Betaproteobacteria</taxon>
        <taxon>Burkholderiales</taxon>
        <taxon>Burkholderiaceae</taxon>
        <taxon>Ralstonia</taxon>
        <taxon>Ralstonia solanacearum species complex</taxon>
    </lineage>
</organism>
<accession>G3ACI6</accession>
<dbReference type="EMBL" id="FR854092">
    <property type="protein sequence ID" value="CCA87279.1"/>
    <property type="molecule type" value="Genomic_DNA"/>
</dbReference>
<sequence>MQQFDLQSLLAQNRRAMRLD</sequence>